<evidence type="ECO:0000313" key="5">
    <source>
        <dbReference type="Proteomes" id="UP001169862"/>
    </source>
</evidence>
<reference evidence="4" key="1">
    <citation type="submission" date="2023-07" db="EMBL/GenBank/DDBJ databases">
        <title>Genome content predicts the carbon catabolic preferences of heterotrophic bacteria.</title>
        <authorList>
            <person name="Gralka M."/>
        </authorList>
    </citation>
    <scope>NUCLEOTIDE SEQUENCE</scope>
    <source>
        <strain evidence="4">I2M16</strain>
    </source>
</reference>
<dbReference type="Pfam" id="PF05472">
    <property type="entry name" value="Ter"/>
    <property type="match status" value="1"/>
</dbReference>
<dbReference type="SUPFAM" id="SSF56596">
    <property type="entry name" value="Replication terminator protein (Tus)"/>
    <property type="match status" value="1"/>
</dbReference>
<keyword evidence="3" id="KW-0238">DNA-binding</keyword>
<evidence type="ECO:0000313" key="4">
    <source>
        <dbReference type="EMBL" id="MDO6454012.1"/>
    </source>
</evidence>
<keyword evidence="1" id="KW-0963">Cytoplasm</keyword>
<evidence type="ECO:0000256" key="1">
    <source>
        <dbReference type="ARBA" id="ARBA00022490"/>
    </source>
</evidence>
<dbReference type="Gene3D" id="3.50.14.10">
    <property type="entry name" value="Replication terminator Tus, domain 1 superfamily/Replication terminator Tus"/>
    <property type="match status" value="1"/>
</dbReference>
<gene>
    <name evidence="4" type="ORF">Q4490_10590</name>
</gene>
<evidence type="ECO:0000256" key="2">
    <source>
        <dbReference type="ARBA" id="ARBA00022705"/>
    </source>
</evidence>
<accession>A0AAW7XLV6</accession>
<dbReference type="InterPro" id="IPR036381">
    <property type="entry name" value="Tus_dom1"/>
</dbReference>
<protein>
    <submittedName>
        <fullName evidence="4">DNA replication terminus site-binding protein</fullName>
    </submittedName>
</protein>
<dbReference type="GO" id="GO:0006274">
    <property type="term" value="P:DNA replication termination"/>
    <property type="evidence" value="ECO:0007669"/>
    <property type="project" value="InterPro"/>
</dbReference>
<name>A0AAW7XLV6_9GAMM</name>
<dbReference type="EMBL" id="JAUOPG010000006">
    <property type="protein sequence ID" value="MDO6454012.1"/>
    <property type="molecule type" value="Genomic_DNA"/>
</dbReference>
<dbReference type="Proteomes" id="UP001169862">
    <property type="component" value="Unassembled WGS sequence"/>
</dbReference>
<comment type="caution">
    <text evidence="4">The sequence shown here is derived from an EMBL/GenBank/DDBJ whole genome shotgun (WGS) entry which is preliminary data.</text>
</comment>
<dbReference type="InterPro" id="IPR036384">
    <property type="entry name" value="Tus_sf"/>
</dbReference>
<sequence length="287" mass="32438">MSILNEHIDLITTAFDQFSADLIVFSQQLANSTRPIFLGNPPDPFQTAKHQAIDLYSNIWHQDNGDGRKTKSYYGLVGCDDTLINSAHQLNASKANLKQAVSILKQKGLAELNQTLHQRSAIINEALNKQGLGRLHLKQCYRTLPIVESCPDRVRFSWYTSGRSIKKITVKEAIDKLLKMGSDKPHIALQLDKLQRLNSHTPLAQIQSQAPLIRANFAWKTESDQWKRQARNCPLPILIPLAANQNLPECNRLPDKAPTERQRALRADNLIDPEPFIPSLRIHLYCG</sequence>
<dbReference type="AlphaFoldDB" id="A0AAW7XLV6"/>
<dbReference type="RefSeq" id="WP_303550458.1">
    <property type="nucleotide sequence ID" value="NZ_JAUOPG010000006.1"/>
</dbReference>
<dbReference type="GO" id="GO:0005737">
    <property type="term" value="C:cytoplasm"/>
    <property type="evidence" value="ECO:0007669"/>
    <property type="project" value="InterPro"/>
</dbReference>
<proteinExistence type="predicted"/>
<keyword evidence="2" id="KW-0235">DNA replication</keyword>
<dbReference type="InterPro" id="IPR008865">
    <property type="entry name" value="DNA_replication_term_site-bd"/>
</dbReference>
<dbReference type="GO" id="GO:0003677">
    <property type="term" value="F:DNA binding"/>
    <property type="evidence" value="ECO:0007669"/>
    <property type="project" value="UniProtKB-KW"/>
</dbReference>
<evidence type="ECO:0000256" key="3">
    <source>
        <dbReference type="ARBA" id="ARBA00023125"/>
    </source>
</evidence>
<organism evidence="4 5">
    <name type="scientific">Neptunomonas phycophila</name>
    <dbReference type="NCBI Taxonomy" id="1572645"/>
    <lineage>
        <taxon>Bacteria</taxon>
        <taxon>Pseudomonadati</taxon>
        <taxon>Pseudomonadota</taxon>
        <taxon>Gammaproteobacteria</taxon>
        <taxon>Oceanospirillales</taxon>
        <taxon>Oceanospirillaceae</taxon>
        <taxon>Neptunomonas</taxon>
    </lineage>
</organism>